<dbReference type="EMBL" id="CT573213">
    <property type="protein sequence ID" value="CAJ61947.1"/>
    <property type="molecule type" value="Genomic_DNA"/>
</dbReference>
<dbReference type="KEGG" id="fal:FRAAL3303"/>
<feature type="region of interest" description="Disordered" evidence="1">
    <location>
        <begin position="138"/>
        <end position="193"/>
    </location>
</feature>
<dbReference type="HOGENOM" id="CLU_1406940_0_0_11"/>
<feature type="compositionally biased region" description="Low complexity" evidence="1">
    <location>
        <begin position="151"/>
        <end position="160"/>
    </location>
</feature>
<evidence type="ECO:0000313" key="3">
    <source>
        <dbReference type="Proteomes" id="UP000000657"/>
    </source>
</evidence>
<protein>
    <submittedName>
        <fullName evidence="2">Uncharacterized protein</fullName>
    </submittedName>
</protein>
<evidence type="ECO:0000313" key="2">
    <source>
        <dbReference type="EMBL" id="CAJ61947.1"/>
    </source>
</evidence>
<organism evidence="2 3">
    <name type="scientific">Frankia alni (strain DSM 45986 / CECT 9034 / ACN14a)</name>
    <dbReference type="NCBI Taxonomy" id="326424"/>
    <lineage>
        <taxon>Bacteria</taxon>
        <taxon>Bacillati</taxon>
        <taxon>Actinomycetota</taxon>
        <taxon>Actinomycetes</taxon>
        <taxon>Frankiales</taxon>
        <taxon>Frankiaceae</taxon>
        <taxon>Frankia</taxon>
    </lineage>
</organism>
<proteinExistence type="predicted"/>
<dbReference type="AlphaFoldDB" id="Q0RKL1"/>
<reference evidence="2 3" key="1">
    <citation type="journal article" date="2007" name="Genome Res.">
        <title>Genome characteristics of facultatively symbiotic Frankia sp. strains reflect host range and host plant biogeography.</title>
        <authorList>
            <person name="Normand P."/>
            <person name="Lapierre P."/>
            <person name="Tisa L.S."/>
            <person name="Gogarten J.P."/>
            <person name="Alloisio N."/>
            <person name="Bagnarol E."/>
            <person name="Bassi C.A."/>
            <person name="Berry A.M."/>
            <person name="Bickhart D.M."/>
            <person name="Choisne N."/>
            <person name="Couloux A."/>
            <person name="Cournoyer B."/>
            <person name="Cruveiller S."/>
            <person name="Daubin V."/>
            <person name="Demange N."/>
            <person name="Francino M.P."/>
            <person name="Goltsman E."/>
            <person name="Huang Y."/>
            <person name="Kopp O.R."/>
            <person name="Labarre L."/>
            <person name="Lapidus A."/>
            <person name="Lavire C."/>
            <person name="Marechal J."/>
            <person name="Martinez M."/>
            <person name="Mastronunzio J.E."/>
            <person name="Mullin B.C."/>
            <person name="Niemann J."/>
            <person name="Pujic P."/>
            <person name="Rawnsley T."/>
            <person name="Rouy Z."/>
            <person name="Schenowitz C."/>
            <person name="Sellstedt A."/>
            <person name="Tavares F."/>
            <person name="Tomkins J.P."/>
            <person name="Vallenet D."/>
            <person name="Valverde C."/>
            <person name="Wall L.G."/>
            <person name="Wang Y."/>
            <person name="Medigue C."/>
            <person name="Benson D.R."/>
        </authorList>
    </citation>
    <scope>NUCLEOTIDE SEQUENCE [LARGE SCALE GENOMIC DNA]</scope>
    <source>
        <strain evidence="3">DSM 45986 / CECT 9034 / ACN14a</strain>
    </source>
</reference>
<gene>
    <name evidence="2" type="ordered locus">FRAAL3303</name>
</gene>
<evidence type="ECO:0000256" key="1">
    <source>
        <dbReference type="SAM" id="MobiDB-lite"/>
    </source>
</evidence>
<keyword evidence="3" id="KW-1185">Reference proteome</keyword>
<sequence>MGSRAPVYYQYKRGECITYCFFYVFNNVTAGKLTALDHEGDWERIWSKLDGRDQATAVAYSQHDGACQLSWNKAPKRGMVVSSPSAHWIPTRTIRPRVSSRGRIGVMSPPWVNGGTPTRIWWTRVSNPGSVTAVRGERLAPPISPMRRRGPGAARPTTRTRLLRPADRGRHRHRECGRPASGRCRPGLPGRHP</sequence>
<dbReference type="Proteomes" id="UP000000657">
    <property type="component" value="Chromosome"/>
</dbReference>
<name>Q0RKL1_FRAAA</name>
<accession>Q0RKL1</accession>